<feature type="chain" id="PRO_5021413381" description="SMP-30/Gluconolactonase/LRE-like region domain-containing protein" evidence="1">
    <location>
        <begin position="27"/>
        <end position="690"/>
    </location>
</feature>
<keyword evidence="1" id="KW-0732">Signal</keyword>
<accession>A0A4Y9SVR4</accession>
<dbReference type="Gene3D" id="2.120.10.30">
    <property type="entry name" value="TolB, C-terminal domain"/>
    <property type="match status" value="5"/>
</dbReference>
<proteinExistence type="predicted"/>
<sequence>MRSAVVVFLFSMLVACGGGSSRDAQAPATPNPPPVFKTELSLIAGNIGGPGDLDGIGMDARFYAPGRMAADMAGNLYVADRCTVRKIAPGAVVTTLAGNPNSCATRDGKGNTAGFGLINALGVAPDGAVYVAHSDSSGATIHSIIRRISKDGTVTTLAGMQSGMEPAAEFGYIAGLALDREGNIYVTDEKSPSTAIRKITPSGVVTTVANLAGTLFEHLAIDSAGDLFVQNWIRNEIIKIGRDGTQTIVPFPINTSQNESVVSFAVDAQNNLFALLVLSTTARIVKLETVTGSVSTIVQISGTTTDPLGALSDVKAIAIGSDGNVFVSASPRYVIRKITPEGTIATYAGAEAPSEPKDGIGSAASFGVPNLYAGIGSDAAGNLYVTDTASVRRISPSGNVVTIAGDTARNPTRAVINGKGIEARFSNPAGITIDMAGNVYVADGTYSFSLYPRPSSIDNASIRKISPTGEVGTFAGSVLSGYVDGNGEVARFFRPQGIVADRTGNLYVVDSGNCMIRKITPNGTVTTFAGMPCVSGQGASQDGVGTGARFAAPAGIAIDPSGNLYVTDFDADALSIRKITPTGVVSTLARGAYGNASDPGAPIQFGQFGSGNIAADAAGNIYLADTPNHSIRRIGQDGVVTTIVGSSASAGIRLGTSPSLYRPFSLAFLAPDVLAIRTETSVLKLTLTRQ</sequence>
<feature type="signal peptide" evidence="1">
    <location>
        <begin position="1"/>
        <end position="26"/>
    </location>
</feature>
<evidence type="ECO:0000313" key="3">
    <source>
        <dbReference type="Proteomes" id="UP000297258"/>
    </source>
</evidence>
<dbReference type="PROSITE" id="PS51257">
    <property type="entry name" value="PROKAR_LIPOPROTEIN"/>
    <property type="match status" value="1"/>
</dbReference>
<dbReference type="EMBL" id="SPUM01000123">
    <property type="protein sequence ID" value="TFW29607.1"/>
    <property type="molecule type" value="Genomic_DNA"/>
</dbReference>
<reference evidence="2 3" key="1">
    <citation type="submission" date="2019-03" db="EMBL/GenBank/DDBJ databases">
        <title>Draft genome of Massilia hortus sp. nov., a novel bacterial species of the Oxalobacteraceae family.</title>
        <authorList>
            <person name="Peta V."/>
            <person name="Raths R."/>
            <person name="Bucking H."/>
        </authorList>
    </citation>
    <scope>NUCLEOTIDE SEQUENCE [LARGE SCALE GENOMIC DNA]</scope>
    <source>
        <strain evidence="2 3">ONC3</strain>
    </source>
</reference>
<name>A0A4Y9SVR4_9BURK</name>
<evidence type="ECO:0000256" key="1">
    <source>
        <dbReference type="SAM" id="SignalP"/>
    </source>
</evidence>
<dbReference type="SUPFAM" id="SSF101898">
    <property type="entry name" value="NHL repeat"/>
    <property type="match status" value="2"/>
</dbReference>
<evidence type="ECO:0000313" key="2">
    <source>
        <dbReference type="EMBL" id="TFW29607.1"/>
    </source>
</evidence>
<protein>
    <recommendedName>
        <fullName evidence="4">SMP-30/Gluconolactonase/LRE-like region domain-containing protein</fullName>
    </recommendedName>
</protein>
<keyword evidence="3" id="KW-1185">Reference proteome</keyword>
<dbReference type="PANTHER" id="PTHR13833">
    <property type="match status" value="1"/>
</dbReference>
<dbReference type="InterPro" id="IPR011042">
    <property type="entry name" value="6-blade_b-propeller_TolB-like"/>
</dbReference>
<organism evidence="2 3">
    <name type="scientific">Massilia horti</name>
    <dbReference type="NCBI Taxonomy" id="2562153"/>
    <lineage>
        <taxon>Bacteria</taxon>
        <taxon>Pseudomonadati</taxon>
        <taxon>Pseudomonadota</taxon>
        <taxon>Betaproteobacteria</taxon>
        <taxon>Burkholderiales</taxon>
        <taxon>Oxalobacteraceae</taxon>
        <taxon>Telluria group</taxon>
        <taxon>Massilia</taxon>
    </lineage>
</organism>
<comment type="caution">
    <text evidence="2">The sequence shown here is derived from an EMBL/GenBank/DDBJ whole genome shotgun (WGS) entry which is preliminary data.</text>
</comment>
<gene>
    <name evidence="2" type="ORF">E4O92_18885</name>
</gene>
<dbReference type="Proteomes" id="UP000297258">
    <property type="component" value="Unassembled WGS sequence"/>
</dbReference>
<evidence type="ECO:0008006" key="4">
    <source>
        <dbReference type="Google" id="ProtNLM"/>
    </source>
</evidence>
<dbReference type="AlphaFoldDB" id="A0A4Y9SVR4"/>
<dbReference type="OrthoDB" id="9774579at2"/>
<dbReference type="PANTHER" id="PTHR13833:SF71">
    <property type="entry name" value="NHL DOMAIN-CONTAINING PROTEIN"/>
    <property type="match status" value="1"/>
</dbReference>